<proteinExistence type="predicted"/>
<keyword evidence="2" id="KW-1185">Reference proteome</keyword>
<gene>
    <name evidence="3" type="primary">LOC106162678</name>
</gene>
<evidence type="ECO:0000313" key="2">
    <source>
        <dbReference type="Proteomes" id="UP000085678"/>
    </source>
</evidence>
<dbReference type="PANTHER" id="PTHR15046">
    <property type="entry name" value="GLYCO_TRANS_2-LIKE DOMAIN-CONTAINING PROTEIN"/>
    <property type="match status" value="1"/>
</dbReference>
<dbReference type="GeneID" id="106162678"/>
<organism evidence="2 3">
    <name type="scientific">Lingula anatina</name>
    <name type="common">Brachiopod</name>
    <name type="synonym">Lingula unguis</name>
    <dbReference type="NCBI Taxonomy" id="7574"/>
    <lineage>
        <taxon>Eukaryota</taxon>
        <taxon>Metazoa</taxon>
        <taxon>Spiralia</taxon>
        <taxon>Lophotrochozoa</taxon>
        <taxon>Brachiopoda</taxon>
        <taxon>Linguliformea</taxon>
        <taxon>Lingulata</taxon>
        <taxon>Lingulida</taxon>
        <taxon>Linguloidea</taxon>
        <taxon>Lingulidae</taxon>
        <taxon>Lingula</taxon>
    </lineage>
</organism>
<dbReference type="Gene3D" id="3.90.550.10">
    <property type="entry name" value="Spore Coat Polysaccharide Biosynthesis Protein SpsA, Chain A"/>
    <property type="match status" value="1"/>
</dbReference>
<accession>A0A1S3IBD8</accession>
<dbReference type="AlphaFoldDB" id="A0A1S3IBD8"/>
<reference evidence="3" key="2">
    <citation type="submission" date="2025-08" db="UniProtKB">
        <authorList>
            <consortium name="RefSeq"/>
        </authorList>
    </citation>
    <scope>IDENTIFICATION</scope>
</reference>
<sequence>MILSCDTAADKRVAEKVTVVVKTIQRLTSVMRLIESLHSFYPGVKVIVVDDHFNITLPSPEQVKSMHRLWRVFMNKSHGLVKYIKLPGNAGLAKGRNTGLKEVTSEYFLLLDDDFVVTSQTNISKMVDILDRTDLTLVAGLKPFVVLEVGMKTCWLQNTGISCFV</sequence>
<dbReference type="SUPFAM" id="SSF53448">
    <property type="entry name" value="Nucleotide-diphospho-sugar transferases"/>
    <property type="match status" value="1"/>
</dbReference>
<protein>
    <submittedName>
        <fullName evidence="3">Beta-1,4 N-acetylgalactosaminyltransferase 1</fullName>
    </submittedName>
</protein>
<dbReference type="PANTHER" id="PTHR15046:SF3">
    <property type="entry name" value="BETA-1,4 N-ACETYLGALACTOSAMINYLTRANSFERASE 2-LIKE"/>
    <property type="match status" value="1"/>
</dbReference>
<dbReference type="KEGG" id="lak:106162678"/>
<reference evidence="3" key="1">
    <citation type="journal article" date="2015" name="Nat. Commun.">
        <title>The Lingula genome provides insights into brachiopod evolution and the origin of phosphate biomineralization.</title>
        <authorList>
            <person name="Luo Y.J."/>
            <person name="Takeuchi T."/>
            <person name="Koyanagi R."/>
            <person name="Yamada L."/>
            <person name="Kanda M."/>
            <person name="Khalturina M."/>
            <person name="Fujie M."/>
            <person name="Yamasaki S.I."/>
            <person name="Endo K."/>
            <person name="Satoh N."/>
        </authorList>
    </citation>
    <scope>NUCLEOTIDE SEQUENCE</scope>
</reference>
<dbReference type="Proteomes" id="UP000085678">
    <property type="component" value="Unplaced"/>
</dbReference>
<feature type="domain" description="Glycosyltransferase 2-like" evidence="1">
    <location>
        <begin position="18"/>
        <end position="140"/>
    </location>
</feature>
<evidence type="ECO:0000313" key="3">
    <source>
        <dbReference type="RefSeq" id="XP_013395483.1"/>
    </source>
</evidence>
<dbReference type="RefSeq" id="XP_013395483.1">
    <property type="nucleotide sequence ID" value="XM_013540029.2"/>
</dbReference>
<dbReference type="InterPro" id="IPR001173">
    <property type="entry name" value="Glyco_trans_2-like"/>
</dbReference>
<dbReference type="STRING" id="7574.A0A1S3IBD8"/>
<dbReference type="OrthoDB" id="2139606at2759"/>
<dbReference type="InParanoid" id="A0A1S3IBD8"/>
<dbReference type="InterPro" id="IPR029044">
    <property type="entry name" value="Nucleotide-diphossugar_trans"/>
</dbReference>
<evidence type="ECO:0000259" key="1">
    <source>
        <dbReference type="Pfam" id="PF00535"/>
    </source>
</evidence>
<name>A0A1S3IBD8_LINAN</name>
<dbReference type="CDD" id="cd00761">
    <property type="entry name" value="Glyco_tranf_GTA_type"/>
    <property type="match status" value="1"/>
</dbReference>
<dbReference type="Pfam" id="PF00535">
    <property type="entry name" value="Glycos_transf_2"/>
    <property type="match status" value="1"/>
</dbReference>